<organism evidence="8 9">
    <name type="scientific">Halonotius aquaticus</name>
    <dbReference type="NCBI Taxonomy" id="2216978"/>
    <lineage>
        <taxon>Archaea</taxon>
        <taxon>Methanobacteriati</taxon>
        <taxon>Methanobacteriota</taxon>
        <taxon>Stenosarchaea group</taxon>
        <taxon>Halobacteria</taxon>
        <taxon>Halobacteriales</taxon>
        <taxon>Haloferacaceae</taxon>
        <taxon>Halonotius</taxon>
    </lineage>
</organism>
<keyword evidence="4 6" id="KW-0472">Membrane</keyword>
<feature type="transmembrane region" description="Helical" evidence="6">
    <location>
        <begin position="90"/>
        <end position="108"/>
    </location>
</feature>
<feature type="domain" description="UspA" evidence="7">
    <location>
        <begin position="326"/>
        <end position="433"/>
    </location>
</feature>
<dbReference type="Pfam" id="PF00582">
    <property type="entry name" value="Usp"/>
    <property type="match status" value="2"/>
</dbReference>
<dbReference type="InterPro" id="IPR023271">
    <property type="entry name" value="Aquaporin-like"/>
</dbReference>
<feature type="transmembrane region" description="Helical" evidence="6">
    <location>
        <begin position="212"/>
        <end position="240"/>
    </location>
</feature>
<dbReference type="AlphaFoldDB" id="A0A3A6PWX9"/>
<keyword evidence="3 6" id="KW-1133">Transmembrane helix</keyword>
<evidence type="ECO:0000256" key="6">
    <source>
        <dbReference type="SAM" id="Phobius"/>
    </source>
</evidence>
<dbReference type="SUPFAM" id="SSF52402">
    <property type="entry name" value="Adenine nucleotide alpha hydrolases-like"/>
    <property type="match status" value="2"/>
</dbReference>
<evidence type="ECO:0000313" key="8">
    <source>
        <dbReference type="EMBL" id="RJX42812.1"/>
    </source>
</evidence>
<comment type="subcellular location">
    <subcellularLocation>
        <location evidence="1">Membrane</location>
        <topology evidence="1">Multi-pass membrane protein</topology>
    </subcellularLocation>
</comment>
<dbReference type="CDD" id="cd00293">
    <property type="entry name" value="USP-like"/>
    <property type="match status" value="1"/>
</dbReference>
<dbReference type="InterPro" id="IPR006016">
    <property type="entry name" value="UspA"/>
</dbReference>
<dbReference type="InterPro" id="IPR000292">
    <property type="entry name" value="For/NO2_transpt"/>
</dbReference>
<reference evidence="8 9" key="1">
    <citation type="submission" date="2018-06" db="EMBL/GenBank/DDBJ databases">
        <title>Halonotius sp. F13-13 a new haloarchaeeon isolated from a solar saltern from Isla Cristina, Huelva, Spain.</title>
        <authorList>
            <person name="Duran-Viseras A."/>
            <person name="Sanchez-Porro C."/>
            <person name="Ventosa A."/>
        </authorList>
    </citation>
    <scope>NUCLEOTIDE SEQUENCE [LARGE SCALE GENOMIC DNA]</scope>
    <source>
        <strain evidence="8 9">F13-13</strain>
    </source>
</reference>
<dbReference type="EMBL" id="QKNY01000013">
    <property type="protein sequence ID" value="RJX42812.1"/>
    <property type="molecule type" value="Genomic_DNA"/>
</dbReference>
<feature type="transmembrane region" description="Helical" evidence="6">
    <location>
        <begin position="252"/>
        <end position="274"/>
    </location>
</feature>
<dbReference type="PANTHER" id="PTHR30520:SF2">
    <property type="entry name" value="INNER MEMBRANE PROTEIN YFDC"/>
    <property type="match status" value="1"/>
</dbReference>
<dbReference type="PANTHER" id="PTHR30520">
    <property type="entry name" value="FORMATE TRANSPORTER-RELATED"/>
    <property type="match status" value="1"/>
</dbReference>
<feature type="compositionally biased region" description="Polar residues" evidence="5">
    <location>
        <begin position="609"/>
        <end position="618"/>
    </location>
</feature>
<evidence type="ECO:0000256" key="3">
    <source>
        <dbReference type="ARBA" id="ARBA00022989"/>
    </source>
</evidence>
<dbReference type="RefSeq" id="WP_120103063.1">
    <property type="nucleotide sequence ID" value="NZ_QKNY01000013.1"/>
</dbReference>
<accession>A0A3A6PWX9</accession>
<sequence>MSDSSSDPEDSVREAVERSRSGAPAVGEVLRDRFSADEVFQRVVAAADEEITSGVRELFFSAVAAGFAITITFLLYASLSAASDNPVVGVMLYPLGFIYIIVGGYQLYTENTLPPVALTIERLASIPTLLRHWLIVLTGNFTGGAIGAVALAYGGVFDAKTTTKAIELAEKGAFETGWWSLFFKAVFAGLIVAGVVWVIFSATDTVSRLLVVYIAFLAIPLGNLFHVVVSFTEVIYLVLLGRLALLPGLTEFVLPVLLGNTLGGVVLVTVVNYFQTSERRLENARFEGLSRRLTLPEWAFGRFAGRSYVPILDSVEATLVGEDRYRVMVPITNPRTDTELVELAARVASQQENATVHVVHIIQAPEQLSLVSGGNVERIEAESSKRMQDIYALGEKCDVDITVTSLASHHAFEEIFDMARRTQPELVAMEWGDDQLWHAARAERPLDEITNQLPCDFAIFKDRGLDPSEILIPTAGGPDSGLSAEIAAALQSAVGASVTLLHVVDDPSETAAGEAFLDSWAAEHGLDDAEQIVDTGGDIEAAIKRAADTATLVAIGATERGLLSRLASDSLHLDVVNEVECSVLLAERPSSRSLLTRLFGGGQRDKSQSEITPGSHNAKTGGDDSIVGPNE</sequence>
<feature type="compositionally biased region" description="Basic and acidic residues" evidence="5">
    <location>
        <begin position="10"/>
        <end position="20"/>
    </location>
</feature>
<feature type="region of interest" description="Disordered" evidence="5">
    <location>
        <begin position="1"/>
        <end position="22"/>
    </location>
</feature>
<evidence type="ECO:0000256" key="1">
    <source>
        <dbReference type="ARBA" id="ARBA00004141"/>
    </source>
</evidence>
<feature type="transmembrane region" description="Helical" evidence="6">
    <location>
        <begin position="133"/>
        <end position="157"/>
    </location>
</feature>
<dbReference type="OrthoDB" id="195948at2157"/>
<keyword evidence="2 6" id="KW-0812">Transmembrane</keyword>
<evidence type="ECO:0000259" key="7">
    <source>
        <dbReference type="Pfam" id="PF00582"/>
    </source>
</evidence>
<evidence type="ECO:0000256" key="2">
    <source>
        <dbReference type="ARBA" id="ARBA00022692"/>
    </source>
</evidence>
<dbReference type="GO" id="GO:0015499">
    <property type="term" value="F:formate transmembrane transporter activity"/>
    <property type="evidence" value="ECO:0007669"/>
    <property type="project" value="TreeGrafter"/>
</dbReference>
<keyword evidence="9" id="KW-1185">Reference proteome</keyword>
<proteinExistence type="predicted"/>
<dbReference type="Gene3D" id="1.20.1080.10">
    <property type="entry name" value="Glycerol uptake facilitator protein"/>
    <property type="match status" value="1"/>
</dbReference>
<dbReference type="GO" id="GO:0005886">
    <property type="term" value="C:plasma membrane"/>
    <property type="evidence" value="ECO:0007669"/>
    <property type="project" value="TreeGrafter"/>
</dbReference>
<protein>
    <submittedName>
        <fullName evidence="8">Formate transporter</fullName>
    </submittedName>
</protein>
<comment type="caution">
    <text evidence="8">The sequence shown here is derived from an EMBL/GenBank/DDBJ whole genome shotgun (WGS) entry which is preliminary data.</text>
</comment>
<evidence type="ECO:0000256" key="5">
    <source>
        <dbReference type="SAM" id="MobiDB-lite"/>
    </source>
</evidence>
<evidence type="ECO:0000313" key="9">
    <source>
        <dbReference type="Proteomes" id="UP000276588"/>
    </source>
</evidence>
<dbReference type="Proteomes" id="UP000276588">
    <property type="component" value="Unassembled WGS sequence"/>
</dbReference>
<feature type="transmembrane region" description="Helical" evidence="6">
    <location>
        <begin position="178"/>
        <end position="200"/>
    </location>
</feature>
<name>A0A3A6PWX9_9EURY</name>
<gene>
    <name evidence="8" type="ORF">DM826_08980</name>
</gene>
<evidence type="ECO:0000256" key="4">
    <source>
        <dbReference type="ARBA" id="ARBA00023136"/>
    </source>
</evidence>
<feature type="transmembrane region" description="Helical" evidence="6">
    <location>
        <begin position="58"/>
        <end position="78"/>
    </location>
</feature>
<dbReference type="Gene3D" id="3.40.50.12370">
    <property type="match status" value="1"/>
</dbReference>
<dbReference type="Pfam" id="PF01226">
    <property type="entry name" value="Form_Nir_trans"/>
    <property type="match status" value="1"/>
</dbReference>
<feature type="domain" description="UspA" evidence="7">
    <location>
        <begin position="470"/>
        <end position="585"/>
    </location>
</feature>
<feature type="region of interest" description="Disordered" evidence="5">
    <location>
        <begin position="599"/>
        <end position="631"/>
    </location>
</feature>